<dbReference type="PANTHER" id="PTHR10108:SF887">
    <property type="entry name" value="METHYLTRANSFERASE PMT22-RELATED"/>
    <property type="match status" value="1"/>
</dbReference>
<evidence type="ECO:0000256" key="1">
    <source>
        <dbReference type="ARBA" id="ARBA00022603"/>
    </source>
</evidence>
<feature type="region of interest" description="Disordered" evidence="3">
    <location>
        <begin position="35"/>
        <end position="62"/>
    </location>
</feature>
<keyword evidence="2" id="KW-0735">Signal-anchor</keyword>
<dbReference type="AlphaFoldDB" id="A0A7J7NCQ7"/>
<gene>
    <name evidence="5" type="ORF">GIB67_017066</name>
</gene>
<keyword evidence="4" id="KW-0732">Signal</keyword>
<dbReference type="Pfam" id="PF03141">
    <property type="entry name" value="Methyltransf_29"/>
    <property type="match status" value="1"/>
</dbReference>
<feature type="chain" id="PRO_5029695585" description="Methyltransferase" evidence="4">
    <location>
        <begin position="17"/>
        <end position="159"/>
    </location>
</feature>
<dbReference type="OrthoDB" id="1937404at2759"/>
<dbReference type="PANTHER" id="PTHR10108">
    <property type="entry name" value="SAM-DEPENDENT METHYLTRANSFERASE"/>
    <property type="match status" value="1"/>
</dbReference>
<dbReference type="GO" id="GO:0016020">
    <property type="term" value="C:membrane"/>
    <property type="evidence" value="ECO:0007669"/>
    <property type="project" value="UniProtKB-SubCell"/>
</dbReference>
<dbReference type="EMBL" id="JACGCM010000882">
    <property type="protein sequence ID" value="KAF6164863.1"/>
    <property type="molecule type" value="Genomic_DNA"/>
</dbReference>
<dbReference type="GO" id="GO:0005768">
    <property type="term" value="C:endosome"/>
    <property type="evidence" value="ECO:0007669"/>
    <property type="project" value="TreeGrafter"/>
</dbReference>
<sequence>MIALFVLLLCITTLLLNNDRYPYINPTSSTTNLISSSSFPTVTTTRPPDSNPKKSKPKTDEIESNPITNVLLNWKVCNGTVATDYIPCLDNKKAIKALQSRRHMEHRERHCPSGGLKCLIPIPKGYKIPVPWPKSKDMVRLVLFGKSHSIWCFVCMKSS</sequence>
<dbReference type="GO" id="GO:0005802">
    <property type="term" value="C:trans-Golgi network"/>
    <property type="evidence" value="ECO:0007669"/>
    <property type="project" value="TreeGrafter"/>
</dbReference>
<keyword evidence="6" id="KW-1185">Reference proteome</keyword>
<evidence type="ECO:0000313" key="6">
    <source>
        <dbReference type="Proteomes" id="UP000541444"/>
    </source>
</evidence>
<proteinExistence type="inferred from homology"/>
<evidence type="ECO:0000256" key="3">
    <source>
        <dbReference type="SAM" id="MobiDB-lite"/>
    </source>
</evidence>
<evidence type="ECO:0000256" key="2">
    <source>
        <dbReference type="RuleBase" id="RU366043"/>
    </source>
</evidence>
<name>A0A7J7NCQ7_9MAGN</name>
<reference evidence="5 6" key="1">
    <citation type="journal article" date="2020" name="IScience">
        <title>Genome Sequencing of the Endangered Kingdonia uniflora (Circaeasteraceae, Ranunculales) Reveals Potential Mechanisms of Evolutionary Specialization.</title>
        <authorList>
            <person name="Sun Y."/>
            <person name="Deng T."/>
            <person name="Zhang A."/>
            <person name="Moore M.J."/>
            <person name="Landis J.B."/>
            <person name="Lin N."/>
            <person name="Zhang H."/>
            <person name="Zhang X."/>
            <person name="Huang J."/>
            <person name="Zhang X."/>
            <person name="Sun H."/>
            <person name="Wang H."/>
        </authorList>
    </citation>
    <scope>NUCLEOTIDE SEQUENCE [LARGE SCALE GENOMIC DNA]</scope>
    <source>
        <strain evidence="5">TB1705</strain>
        <tissue evidence="5">Leaf</tissue>
    </source>
</reference>
<dbReference type="GO" id="GO:0008168">
    <property type="term" value="F:methyltransferase activity"/>
    <property type="evidence" value="ECO:0007669"/>
    <property type="project" value="UniProtKB-UniRule"/>
</dbReference>
<evidence type="ECO:0000256" key="4">
    <source>
        <dbReference type="SAM" id="SignalP"/>
    </source>
</evidence>
<organism evidence="5 6">
    <name type="scientific">Kingdonia uniflora</name>
    <dbReference type="NCBI Taxonomy" id="39325"/>
    <lineage>
        <taxon>Eukaryota</taxon>
        <taxon>Viridiplantae</taxon>
        <taxon>Streptophyta</taxon>
        <taxon>Embryophyta</taxon>
        <taxon>Tracheophyta</taxon>
        <taxon>Spermatophyta</taxon>
        <taxon>Magnoliopsida</taxon>
        <taxon>Ranunculales</taxon>
        <taxon>Circaeasteraceae</taxon>
        <taxon>Kingdonia</taxon>
    </lineage>
</organism>
<comment type="caution">
    <text evidence="5">The sequence shown here is derived from an EMBL/GenBank/DDBJ whole genome shotgun (WGS) entry which is preliminary data.</text>
</comment>
<dbReference type="GO" id="GO:0032259">
    <property type="term" value="P:methylation"/>
    <property type="evidence" value="ECO:0007669"/>
    <property type="project" value="UniProtKB-KW"/>
</dbReference>
<comment type="subcellular location">
    <subcellularLocation>
        <location evidence="2">Membrane</location>
        <topology evidence="2">Single-pass type II membrane protein</topology>
    </subcellularLocation>
</comment>
<accession>A0A7J7NCQ7</accession>
<dbReference type="Proteomes" id="UP000541444">
    <property type="component" value="Unassembled WGS sequence"/>
</dbReference>
<keyword evidence="2" id="KW-0808">Transferase</keyword>
<keyword evidence="2" id="KW-0325">Glycoprotein</keyword>
<keyword evidence="1 2" id="KW-0489">Methyltransferase</keyword>
<feature type="signal peptide" evidence="4">
    <location>
        <begin position="1"/>
        <end position="16"/>
    </location>
</feature>
<keyword evidence="2" id="KW-0812">Transmembrane</keyword>
<protein>
    <recommendedName>
        <fullName evidence="2">Methyltransferase</fullName>
        <ecNumber evidence="2">2.1.1.-</ecNumber>
    </recommendedName>
</protein>
<dbReference type="EC" id="2.1.1.-" evidence="2"/>
<comment type="similarity">
    <text evidence="2">Belongs to the methyltransferase superfamily.</text>
</comment>
<dbReference type="InterPro" id="IPR004159">
    <property type="entry name" value="Put_SAM_MeTrfase"/>
</dbReference>
<evidence type="ECO:0000313" key="5">
    <source>
        <dbReference type="EMBL" id="KAF6164863.1"/>
    </source>
</evidence>